<proteinExistence type="predicted"/>
<accession>A0A0A8Y367</accession>
<reference evidence="1" key="2">
    <citation type="journal article" date="2015" name="Data Brief">
        <title>Shoot transcriptome of the giant reed, Arundo donax.</title>
        <authorList>
            <person name="Barrero R.A."/>
            <person name="Guerrero F.D."/>
            <person name="Moolhuijzen P."/>
            <person name="Goolsby J.A."/>
            <person name="Tidwell J."/>
            <person name="Bellgard S.E."/>
            <person name="Bellgard M.I."/>
        </authorList>
    </citation>
    <scope>NUCLEOTIDE SEQUENCE</scope>
    <source>
        <tissue evidence="1">Shoot tissue taken approximately 20 cm above the soil surface</tissue>
    </source>
</reference>
<evidence type="ECO:0000313" key="1">
    <source>
        <dbReference type="EMBL" id="JAD19715.1"/>
    </source>
</evidence>
<protein>
    <submittedName>
        <fullName evidence="1">Uncharacterized protein</fullName>
    </submittedName>
</protein>
<dbReference type="EMBL" id="GBRH01278180">
    <property type="protein sequence ID" value="JAD19715.1"/>
    <property type="molecule type" value="Transcribed_RNA"/>
</dbReference>
<reference evidence="1" key="1">
    <citation type="submission" date="2014-09" db="EMBL/GenBank/DDBJ databases">
        <authorList>
            <person name="Magalhaes I.L.F."/>
            <person name="Oliveira U."/>
            <person name="Santos F.R."/>
            <person name="Vidigal T.H.D.A."/>
            <person name="Brescovit A.D."/>
            <person name="Santos A.J."/>
        </authorList>
    </citation>
    <scope>NUCLEOTIDE SEQUENCE</scope>
    <source>
        <tissue evidence="1">Shoot tissue taken approximately 20 cm above the soil surface</tissue>
    </source>
</reference>
<dbReference type="AlphaFoldDB" id="A0A0A8Y367"/>
<name>A0A0A8Y367_ARUDO</name>
<sequence length="45" mass="5192">MDTAKKMARSFYLKSAIIGLHLNQTRQKRNLPAASTSTVKYKIYF</sequence>
<organism evidence="1">
    <name type="scientific">Arundo donax</name>
    <name type="common">Giant reed</name>
    <name type="synonym">Donax arundinaceus</name>
    <dbReference type="NCBI Taxonomy" id="35708"/>
    <lineage>
        <taxon>Eukaryota</taxon>
        <taxon>Viridiplantae</taxon>
        <taxon>Streptophyta</taxon>
        <taxon>Embryophyta</taxon>
        <taxon>Tracheophyta</taxon>
        <taxon>Spermatophyta</taxon>
        <taxon>Magnoliopsida</taxon>
        <taxon>Liliopsida</taxon>
        <taxon>Poales</taxon>
        <taxon>Poaceae</taxon>
        <taxon>PACMAD clade</taxon>
        <taxon>Arundinoideae</taxon>
        <taxon>Arundineae</taxon>
        <taxon>Arundo</taxon>
    </lineage>
</organism>